<dbReference type="EMBL" id="BARV01043438">
    <property type="protein sequence ID" value="GAI63170.1"/>
    <property type="molecule type" value="Genomic_DNA"/>
</dbReference>
<comment type="caution">
    <text evidence="1">The sequence shown here is derived from an EMBL/GenBank/DDBJ whole genome shotgun (WGS) entry which is preliminary data.</text>
</comment>
<dbReference type="AlphaFoldDB" id="X1RJ26"/>
<organism evidence="1">
    <name type="scientific">marine sediment metagenome</name>
    <dbReference type="NCBI Taxonomy" id="412755"/>
    <lineage>
        <taxon>unclassified sequences</taxon>
        <taxon>metagenomes</taxon>
        <taxon>ecological metagenomes</taxon>
    </lineage>
</organism>
<accession>X1RJ26</accession>
<name>X1RJ26_9ZZZZ</name>
<feature type="non-terminal residue" evidence="1">
    <location>
        <position position="46"/>
    </location>
</feature>
<proteinExistence type="predicted"/>
<sequence>MADDKVKWPLEPHTKAKHEILKRYLYAWFPILASSHRRILYVDGFC</sequence>
<evidence type="ECO:0000313" key="1">
    <source>
        <dbReference type="EMBL" id="GAI63170.1"/>
    </source>
</evidence>
<reference evidence="1" key="1">
    <citation type="journal article" date="2014" name="Front. Microbiol.">
        <title>High frequency of phylogenetically diverse reductive dehalogenase-homologous genes in deep subseafloor sedimentary metagenomes.</title>
        <authorList>
            <person name="Kawai M."/>
            <person name="Futagami T."/>
            <person name="Toyoda A."/>
            <person name="Takaki Y."/>
            <person name="Nishi S."/>
            <person name="Hori S."/>
            <person name="Arai W."/>
            <person name="Tsubouchi T."/>
            <person name="Morono Y."/>
            <person name="Uchiyama I."/>
            <person name="Ito T."/>
            <person name="Fujiyama A."/>
            <person name="Inagaki F."/>
            <person name="Takami H."/>
        </authorList>
    </citation>
    <scope>NUCLEOTIDE SEQUENCE</scope>
    <source>
        <strain evidence="1">Expedition CK06-06</strain>
    </source>
</reference>
<protein>
    <submittedName>
        <fullName evidence="1">Uncharacterized protein</fullName>
    </submittedName>
</protein>
<gene>
    <name evidence="1" type="ORF">S06H3_64840</name>
</gene>